<dbReference type="InterPro" id="IPR011545">
    <property type="entry name" value="DEAD/DEAH_box_helicase_dom"/>
</dbReference>
<dbReference type="Pfam" id="PF00271">
    <property type="entry name" value="Helicase_C"/>
    <property type="match status" value="1"/>
</dbReference>
<evidence type="ECO:0000256" key="1">
    <source>
        <dbReference type="ARBA" id="ARBA00022741"/>
    </source>
</evidence>
<dbReference type="OrthoDB" id="193716at2759"/>
<dbReference type="SMART" id="SM00490">
    <property type="entry name" value="HELICc"/>
    <property type="match status" value="1"/>
</dbReference>
<feature type="domain" description="Helicase ATP-binding" evidence="6">
    <location>
        <begin position="142"/>
        <end position="346"/>
    </location>
</feature>
<evidence type="ECO:0000259" key="7">
    <source>
        <dbReference type="PROSITE" id="PS51194"/>
    </source>
</evidence>
<protein>
    <recommendedName>
        <fullName evidence="5">ATP-dependent RNA helicase</fullName>
        <ecNumber evidence="5">3.6.4.13</ecNumber>
    </recommendedName>
</protein>
<comment type="domain">
    <text evidence="5">The Q motif is unique to and characteristic of the DEAD box family of RNA helicases and controls ATP binding and hydrolysis.</text>
</comment>
<evidence type="ECO:0000313" key="8">
    <source>
        <dbReference type="EMBL" id="THH30200.1"/>
    </source>
</evidence>
<comment type="function">
    <text evidence="5">RNA helicase.</text>
</comment>
<reference evidence="8 9" key="1">
    <citation type="submission" date="2019-02" db="EMBL/GenBank/DDBJ databases">
        <title>Genome sequencing of the rare red list fungi Antrodiella citrinella (Flaviporus citrinellus).</title>
        <authorList>
            <person name="Buettner E."/>
            <person name="Kellner H."/>
        </authorList>
    </citation>
    <scope>NUCLEOTIDE SEQUENCE [LARGE SCALE GENOMIC DNA]</scope>
    <source>
        <strain evidence="8 9">DSM 108506</strain>
    </source>
</reference>
<evidence type="ECO:0000256" key="4">
    <source>
        <dbReference type="ARBA" id="ARBA00022884"/>
    </source>
</evidence>
<evidence type="ECO:0000313" key="9">
    <source>
        <dbReference type="Proteomes" id="UP000308730"/>
    </source>
</evidence>
<organism evidence="8 9">
    <name type="scientific">Antrodiella citrinella</name>
    <dbReference type="NCBI Taxonomy" id="2447956"/>
    <lineage>
        <taxon>Eukaryota</taxon>
        <taxon>Fungi</taxon>
        <taxon>Dikarya</taxon>
        <taxon>Basidiomycota</taxon>
        <taxon>Agaricomycotina</taxon>
        <taxon>Agaricomycetes</taxon>
        <taxon>Polyporales</taxon>
        <taxon>Steccherinaceae</taxon>
        <taxon>Antrodiella</taxon>
    </lineage>
</organism>
<dbReference type="AlphaFoldDB" id="A0A4S4N388"/>
<name>A0A4S4N388_9APHY</name>
<proteinExistence type="inferred from homology"/>
<keyword evidence="4 5" id="KW-0694">RNA-binding</keyword>
<dbReference type="EC" id="3.6.4.13" evidence="5"/>
<dbReference type="PANTHER" id="PTHR24031">
    <property type="entry name" value="RNA HELICASE"/>
    <property type="match status" value="1"/>
</dbReference>
<evidence type="ECO:0000256" key="3">
    <source>
        <dbReference type="ARBA" id="ARBA00022840"/>
    </source>
</evidence>
<keyword evidence="2 5" id="KW-0378">Hydrolase</keyword>
<dbReference type="CDD" id="cd18787">
    <property type="entry name" value="SF2_C_DEAD"/>
    <property type="match status" value="1"/>
</dbReference>
<dbReference type="Gene3D" id="3.40.50.300">
    <property type="entry name" value="P-loop containing nucleotide triphosphate hydrolases"/>
    <property type="match status" value="2"/>
</dbReference>
<keyword evidence="3 5" id="KW-0067">ATP-binding</keyword>
<dbReference type="InterPro" id="IPR014001">
    <property type="entry name" value="Helicase_ATP-bd"/>
</dbReference>
<comment type="caution">
    <text evidence="8">The sequence shown here is derived from an EMBL/GenBank/DDBJ whole genome shotgun (WGS) entry which is preliminary data.</text>
</comment>
<keyword evidence="5" id="KW-0347">Helicase</keyword>
<feature type="domain" description="Helicase C-terminal" evidence="7">
    <location>
        <begin position="374"/>
        <end position="543"/>
    </location>
</feature>
<evidence type="ECO:0000256" key="2">
    <source>
        <dbReference type="ARBA" id="ARBA00022801"/>
    </source>
</evidence>
<dbReference type="EMBL" id="SGPM01000090">
    <property type="protein sequence ID" value="THH30200.1"/>
    <property type="molecule type" value="Genomic_DNA"/>
</dbReference>
<dbReference type="Proteomes" id="UP000308730">
    <property type="component" value="Unassembled WGS sequence"/>
</dbReference>
<keyword evidence="1 5" id="KW-0547">Nucleotide-binding</keyword>
<dbReference type="InterPro" id="IPR001650">
    <property type="entry name" value="Helicase_C-like"/>
</dbReference>
<gene>
    <name evidence="8" type="ORF">EUX98_g3971</name>
</gene>
<dbReference type="GO" id="GO:0003723">
    <property type="term" value="F:RNA binding"/>
    <property type="evidence" value="ECO:0007669"/>
    <property type="project" value="UniProtKB-UniRule"/>
</dbReference>
<sequence>MSVLFKSLKLSAPVSARSLLRASRAGIILPRSALPATSLAVRWSSAAAAQAVEALESVPITVTEVPSSAKAAFEEPAELEEEHSAIEDDQPAFSTLEGIVSAGTLKAITMAPMSLTTLSPVQAAVLPLLPDLIRPHDAEAGHDSSKTPRDLLVKARTGTGKTIAFLVPAIEARLADLKRESAKAKTDAGMDAKFEIRARRQYGRDNAGVIIISPTRELATQIAVEATKLVRFHTGMQVHLLVGGESKSQQLRHWMQNTRDIIVATPGRLRDMMENEPEVAEPISKAKMLILDEADSLLEMGFREEVQAIAKAMPQAPERQTFLFSATVEKNIQQVARATLDKNHTFINCVSDTASPVHAHVSQHSTVLSSPAEQIPHVLRLIAHDQLTNPGKSKVLLFLPTTKMTQLYGTILHQLQRSLPNPRTRLYEIHSRRTQQYRTRMSHEFRNDISGASVLVSSDVSARGVDYPGVTRVIQVGIPGSSEQYVHRVGRTGRGKEKHGRADIVLLPWEAGFLSWQLTNVPMKPVLSSEILDEVTALTEKHDSESTSRVRFTHPYMPKLANFDAEVKKLQEAMDEDAVKETMLSLMGYYISRSGDLRCQKSVIIAGLKLWSVEAGGLIEPPYISDAFLSKLGAGGGGGGGEARDAEL</sequence>
<comment type="catalytic activity">
    <reaction evidence="5">
        <text>ATP + H2O = ADP + phosphate + H(+)</text>
        <dbReference type="Rhea" id="RHEA:13065"/>
        <dbReference type="ChEBI" id="CHEBI:15377"/>
        <dbReference type="ChEBI" id="CHEBI:15378"/>
        <dbReference type="ChEBI" id="CHEBI:30616"/>
        <dbReference type="ChEBI" id="CHEBI:43474"/>
        <dbReference type="ChEBI" id="CHEBI:456216"/>
        <dbReference type="EC" id="3.6.4.13"/>
    </reaction>
</comment>
<dbReference type="PROSITE" id="PS51194">
    <property type="entry name" value="HELICASE_CTER"/>
    <property type="match status" value="1"/>
</dbReference>
<dbReference type="GO" id="GO:0003724">
    <property type="term" value="F:RNA helicase activity"/>
    <property type="evidence" value="ECO:0007669"/>
    <property type="project" value="UniProtKB-EC"/>
</dbReference>
<dbReference type="GO" id="GO:0005524">
    <property type="term" value="F:ATP binding"/>
    <property type="evidence" value="ECO:0007669"/>
    <property type="project" value="UniProtKB-UniRule"/>
</dbReference>
<dbReference type="InterPro" id="IPR027417">
    <property type="entry name" value="P-loop_NTPase"/>
</dbReference>
<comment type="similarity">
    <text evidence="5">Belongs to the DEAD box helicase family.</text>
</comment>
<dbReference type="SMART" id="SM00487">
    <property type="entry name" value="DEXDc"/>
    <property type="match status" value="1"/>
</dbReference>
<evidence type="ECO:0000259" key="6">
    <source>
        <dbReference type="PROSITE" id="PS51192"/>
    </source>
</evidence>
<dbReference type="Pfam" id="PF00270">
    <property type="entry name" value="DEAD"/>
    <property type="match status" value="1"/>
</dbReference>
<accession>A0A4S4N388</accession>
<dbReference type="SUPFAM" id="SSF52540">
    <property type="entry name" value="P-loop containing nucleoside triphosphate hydrolases"/>
    <property type="match status" value="1"/>
</dbReference>
<keyword evidence="9" id="KW-1185">Reference proteome</keyword>
<evidence type="ECO:0000256" key="5">
    <source>
        <dbReference type="RuleBase" id="RU365068"/>
    </source>
</evidence>
<dbReference type="GO" id="GO:0016787">
    <property type="term" value="F:hydrolase activity"/>
    <property type="evidence" value="ECO:0007669"/>
    <property type="project" value="UniProtKB-KW"/>
</dbReference>
<dbReference type="PROSITE" id="PS51192">
    <property type="entry name" value="HELICASE_ATP_BIND_1"/>
    <property type="match status" value="1"/>
</dbReference>